<comment type="cofactor">
    <cofactor evidence="1">
        <name>Mg(2+)</name>
        <dbReference type="ChEBI" id="CHEBI:18420"/>
    </cofactor>
</comment>
<evidence type="ECO:0000256" key="2">
    <source>
        <dbReference type="ARBA" id="ARBA00022801"/>
    </source>
</evidence>
<dbReference type="PANTHER" id="PTHR43046">
    <property type="entry name" value="GDP-MANNOSE MANNOSYL HYDROLASE"/>
    <property type="match status" value="1"/>
</dbReference>
<dbReference type="InterPro" id="IPR015797">
    <property type="entry name" value="NUDIX_hydrolase-like_dom_sf"/>
</dbReference>
<dbReference type="CDD" id="cd18880">
    <property type="entry name" value="NUDIX_ADPRase"/>
    <property type="match status" value="1"/>
</dbReference>
<gene>
    <name evidence="4" type="ORF">GCM10008106_33580</name>
</gene>
<dbReference type="Gene3D" id="3.90.79.10">
    <property type="entry name" value="Nucleoside Triphosphate Pyrophosphohydrolase"/>
    <property type="match status" value="1"/>
</dbReference>
<organism evidence="4 5">
    <name type="scientific">Mongoliitalea lutea</name>
    <dbReference type="NCBI Taxonomy" id="849756"/>
    <lineage>
        <taxon>Bacteria</taxon>
        <taxon>Pseudomonadati</taxon>
        <taxon>Bacteroidota</taxon>
        <taxon>Cytophagia</taxon>
        <taxon>Cytophagales</taxon>
        <taxon>Cyclobacteriaceae</taxon>
        <taxon>Mongoliitalea</taxon>
    </lineage>
</organism>
<dbReference type="PROSITE" id="PS51462">
    <property type="entry name" value="NUDIX"/>
    <property type="match status" value="1"/>
</dbReference>
<dbReference type="SUPFAM" id="SSF55811">
    <property type="entry name" value="Nudix"/>
    <property type="match status" value="1"/>
</dbReference>
<keyword evidence="5" id="KW-1185">Reference proteome</keyword>
<dbReference type="Pfam" id="PF00293">
    <property type="entry name" value="NUDIX"/>
    <property type="match status" value="1"/>
</dbReference>
<dbReference type="GO" id="GO:0016787">
    <property type="term" value="F:hydrolase activity"/>
    <property type="evidence" value="ECO:0007669"/>
    <property type="project" value="UniProtKB-KW"/>
</dbReference>
<dbReference type="InterPro" id="IPR000086">
    <property type="entry name" value="NUDIX_hydrolase_dom"/>
</dbReference>
<name>A0A8J3D4K2_9BACT</name>
<accession>A0A8J3D4K2</accession>
<proteinExistence type="predicted"/>
<evidence type="ECO:0000256" key="1">
    <source>
        <dbReference type="ARBA" id="ARBA00001946"/>
    </source>
</evidence>
<sequence>MPYLVNSLIRSYAFMRELETEIVEKFGNRLRTRVNGVLIKDNQILLIKHRMAEGRYFWNVPGGGMKYGSNAIDNLKREFLEETGLEIVVGDFLCVYEYLDKPLHAVELYYEVKEVGGTLKLGKDPELENDKQLIMEIAYLDIEKLRFIKKSDKHRLFWEINDLNEVLKWKGYFNFENNSIK</sequence>
<evidence type="ECO:0000313" key="5">
    <source>
        <dbReference type="Proteomes" id="UP000642809"/>
    </source>
</evidence>
<feature type="domain" description="Nudix hydrolase" evidence="3">
    <location>
        <begin position="29"/>
        <end position="161"/>
    </location>
</feature>
<evidence type="ECO:0000259" key="3">
    <source>
        <dbReference type="PROSITE" id="PS51462"/>
    </source>
</evidence>
<protein>
    <recommendedName>
        <fullName evidence="3">Nudix hydrolase domain-containing protein</fullName>
    </recommendedName>
</protein>
<evidence type="ECO:0000313" key="4">
    <source>
        <dbReference type="EMBL" id="GHB50060.1"/>
    </source>
</evidence>
<dbReference type="EMBL" id="BMYF01000025">
    <property type="protein sequence ID" value="GHB50060.1"/>
    <property type="molecule type" value="Genomic_DNA"/>
</dbReference>
<comment type="caution">
    <text evidence="4">The sequence shown here is derived from an EMBL/GenBank/DDBJ whole genome shotgun (WGS) entry which is preliminary data.</text>
</comment>
<dbReference type="AlphaFoldDB" id="A0A8J3D4K2"/>
<dbReference type="PANTHER" id="PTHR43046:SF14">
    <property type="entry name" value="MUTT_NUDIX FAMILY PROTEIN"/>
    <property type="match status" value="1"/>
</dbReference>
<dbReference type="Proteomes" id="UP000642809">
    <property type="component" value="Unassembled WGS sequence"/>
</dbReference>
<reference evidence="4" key="2">
    <citation type="submission" date="2020-09" db="EMBL/GenBank/DDBJ databases">
        <authorList>
            <person name="Sun Q."/>
            <person name="Kim S."/>
        </authorList>
    </citation>
    <scope>NUCLEOTIDE SEQUENCE</scope>
    <source>
        <strain evidence="4">KCTC 23224</strain>
    </source>
</reference>
<keyword evidence="2" id="KW-0378">Hydrolase</keyword>
<reference evidence="4" key="1">
    <citation type="journal article" date="2014" name="Int. J. Syst. Evol. Microbiol.">
        <title>Complete genome sequence of Corynebacterium casei LMG S-19264T (=DSM 44701T), isolated from a smear-ripened cheese.</title>
        <authorList>
            <consortium name="US DOE Joint Genome Institute (JGI-PGF)"/>
            <person name="Walter F."/>
            <person name="Albersmeier A."/>
            <person name="Kalinowski J."/>
            <person name="Ruckert C."/>
        </authorList>
    </citation>
    <scope>NUCLEOTIDE SEQUENCE</scope>
    <source>
        <strain evidence="4">KCTC 23224</strain>
    </source>
</reference>